<keyword evidence="1" id="KW-1133">Transmembrane helix</keyword>
<accession>G4ZX27</accession>
<feature type="transmembrane region" description="Helical" evidence="1">
    <location>
        <begin position="345"/>
        <end position="365"/>
    </location>
</feature>
<evidence type="ECO:0000313" key="2">
    <source>
        <dbReference type="EMBL" id="EGZ12497.1"/>
    </source>
</evidence>
<keyword evidence="1" id="KW-0472">Membrane</keyword>
<dbReference type="AlphaFoldDB" id="G4ZX27"/>
<proteinExistence type="predicted"/>
<feature type="transmembrane region" description="Helical" evidence="1">
    <location>
        <begin position="177"/>
        <end position="194"/>
    </location>
</feature>
<feature type="transmembrane region" description="Helical" evidence="1">
    <location>
        <begin position="279"/>
        <end position="297"/>
    </location>
</feature>
<dbReference type="RefSeq" id="XP_009532830.1">
    <property type="nucleotide sequence ID" value="XM_009534535.1"/>
</dbReference>
<dbReference type="InParanoid" id="G4ZX27"/>
<evidence type="ECO:0000256" key="1">
    <source>
        <dbReference type="SAM" id="Phobius"/>
    </source>
</evidence>
<feature type="transmembrane region" description="Helical" evidence="1">
    <location>
        <begin position="250"/>
        <end position="273"/>
    </location>
</feature>
<feature type="transmembrane region" description="Helical" evidence="1">
    <location>
        <begin position="45"/>
        <end position="67"/>
    </location>
</feature>
<protein>
    <submittedName>
        <fullName evidence="2">Uncharacterized protein</fullName>
    </submittedName>
</protein>
<evidence type="ECO:0000313" key="3">
    <source>
        <dbReference type="Proteomes" id="UP000002640"/>
    </source>
</evidence>
<name>G4ZX27_PHYSP</name>
<feature type="transmembrane region" description="Helical" evidence="1">
    <location>
        <begin position="317"/>
        <end position="339"/>
    </location>
</feature>
<sequence length="480" mass="53905">MVKTVLLSPSALRQFNRIATRLNPFLGILGIVGLSARIATFASPVSVGCILAPISVFLQILGLVLALSHMRTGYMKILVCTFDFWFLETANTLWATTFCAVLNDSRVVLVLFCWVDFTFWLLEEAYLRNSRMIVGVAFMQWTFYVLLTVLLSLELVDGVQHYELITTGGRTLSTNDVLVNSLVTMTMLSLRNVYRRYRHLKQQKSKQRVSEMNRYTKRPLLQMVLAAESFRVDPRDTVWPRIGALTPLSAWQLIAVHVCGTIGGVFGALSIFLPRSATGAPVSAVGGLIASAIYCGVHTCCSQRQLLKRVLASFHFLFLELQIIAAGLCVADMFGWSWIPTCGMASSLLLGFPIGFPILACDALTPVMKHRLRYKHWIIINGIVSYVSIQVVILLDALTWGNMELRDRVIFDFTYLGRQAKFCVVPFYLSRIVTITIWTARNGFVALTRPDDSALIMLRGEVEFDYEGWKKQFNLGPRLG</sequence>
<dbReference type="GeneID" id="20659745"/>
<dbReference type="KEGG" id="psoj:PHYSODRAFT_515963"/>
<keyword evidence="1" id="KW-0812">Transmembrane</keyword>
<feature type="transmembrane region" description="Helical" evidence="1">
    <location>
        <begin position="21"/>
        <end position="39"/>
    </location>
</feature>
<organism evidence="2 3">
    <name type="scientific">Phytophthora sojae (strain P6497)</name>
    <name type="common">Soybean stem and root rot agent</name>
    <name type="synonym">Phytophthora megasperma f. sp. glycines</name>
    <dbReference type="NCBI Taxonomy" id="1094619"/>
    <lineage>
        <taxon>Eukaryota</taxon>
        <taxon>Sar</taxon>
        <taxon>Stramenopiles</taxon>
        <taxon>Oomycota</taxon>
        <taxon>Peronosporomycetes</taxon>
        <taxon>Peronosporales</taxon>
        <taxon>Peronosporaceae</taxon>
        <taxon>Phytophthora</taxon>
    </lineage>
</organism>
<keyword evidence="3" id="KW-1185">Reference proteome</keyword>
<feature type="transmembrane region" description="Helical" evidence="1">
    <location>
        <begin position="134"/>
        <end position="153"/>
    </location>
</feature>
<feature type="transmembrane region" description="Helical" evidence="1">
    <location>
        <begin position="377"/>
        <end position="399"/>
    </location>
</feature>
<reference evidence="2 3" key="1">
    <citation type="journal article" date="2006" name="Science">
        <title>Phytophthora genome sequences uncover evolutionary origins and mechanisms of pathogenesis.</title>
        <authorList>
            <person name="Tyler B.M."/>
            <person name="Tripathy S."/>
            <person name="Zhang X."/>
            <person name="Dehal P."/>
            <person name="Jiang R.H."/>
            <person name="Aerts A."/>
            <person name="Arredondo F.D."/>
            <person name="Baxter L."/>
            <person name="Bensasson D."/>
            <person name="Beynon J.L."/>
            <person name="Chapman J."/>
            <person name="Damasceno C.M."/>
            <person name="Dorrance A.E."/>
            <person name="Dou D."/>
            <person name="Dickerman A.W."/>
            <person name="Dubchak I.L."/>
            <person name="Garbelotto M."/>
            <person name="Gijzen M."/>
            <person name="Gordon S.G."/>
            <person name="Govers F."/>
            <person name="Grunwald N.J."/>
            <person name="Huang W."/>
            <person name="Ivors K.L."/>
            <person name="Jones R.W."/>
            <person name="Kamoun S."/>
            <person name="Krampis K."/>
            <person name="Lamour K.H."/>
            <person name="Lee M.K."/>
            <person name="McDonald W.H."/>
            <person name="Medina M."/>
            <person name="Meijer H.J."/>
            <person name="Nordberg E.K."/>
            <person name="Maclean D.J."/>
            <person name="Ospina-Giraldo M.D."/>
            <person name="Morris P.F."/>
            <person name="Phuntumart V."/>
            <person name="Putnam N.H."/>
            <person name="Rash S."/>
            <person name="Rose J.K."/>
            <person name="Sakihama Y."/>
            <person name="Salamov A.A."/>
            <person name="Savidor A."/>
            <person name="Scheuring C.F."/>
            <person name="Smith B.M."/>
            <person name="Sobral B.W."/>
            <person name="Terry A."/>
            <person name="Torto-Alalibo T.A."/>
            <person name="Win J."/>
            <person name="Xu Z."/>
            <person name="Zhang H."/>
            <person name="Grigoriev I.V."/>
            <person name="Rokhsar D.S."/>
            <person name="Boore J.L."/>
        </authorList>
    </citation>
    <scope>NUCLEOTIDE SEQUENCE [LARGE SCALE GENOMIC DNA]</scope>
    <source>
        <strain evidence="2 3">P6497</strain>
    </source>
</reference>
<gene>
    <name evidence="2" type="ORF">PHYSODRAFT_515963</name>
</gene>
<dbReference type="Proteomes" id="UP000002640">
    <property type="component" value="Unassembled WGS sequence"/>
</dbReference>
<dbReference type="EMBL" id="JH159157">
    <property type="protein sequence ID" value="EGZ12497.1"/>
    <property type="molecule type" value="Genomic_DNA"/>
</dbReference>